<accession>X1ABY6</accession>
<dbReference type="AlphaFoldDB" id="X1ABY6"/>
<comment type="caution">
    <text evidence="1">The sequence shown here is derived from an EMBL/GenBank/DDBJ whole genome shotgun (WGS) entry which is preliminary data.</text>
</comment>
<gene>
    <name evidence="1" type="ORF">S01H4_35593</name>
</gene>
<dbReference type="EMBL" id="BART01018943">
    <property type="protein sequence ID" value="GAG79920.1"/>
    <property type="molecule type" value="Genomic_DNA"/>
</dbReference>
<reference evidence="1" key="1">
    <citation type="journal article" date="2014" name="Front. Microbiol.">
        <title>High frequency of phylogenetically diverse reductive dehalogenase-homologous genes in deep subseafloor sedimentary metagenomes.</title>
        <authorList>
            <person name="Kawai M."/>
            <person name="Futagami T."/>
            <person name="Toyoda A."/>
            <person name="Takaki Y."/>
            <person name="Nishi S."/>
            <person name="Hori S."/>
            <person name="Arai W."/>
            <person name="Tsubouchi T."/>
            <person name="Morono Y."/>
            <person name="Uchiyama I."/>
            <person name="Ito T."/>
            <person name="Fujiyama A."/>
            <person name="Inagaki F."/>
            <person name="Takami H."/>
        </authorList>
    </citation>
    <scope>NUCLEOTIDE SEQUENCE</scope>
    <source>
        <strain evidence="1">Expedition CK06-06</strain>
    </source>
</reference>
<proteinExistence type="predicted"/>
<feature type="non-terminal residue" evidence="1">
    <location>
        <position position="1"/>
    </location>
</feature>
<sequence length="133" mass="15373">QFDLDIQEIIGNEKDCGIVIYEYDRIIKGEENLDKVKLRLYSNKLETNILERMEIGKLEDLKEVKVDEIDIQDYCGAVISIKYKSIKKAASNEGNDWSIIAKLVSIPIDNKIYIIWGSEEKFQILMDMIVKIG</sequence>
<protein>
    <submittedName>
        <fullName evidence="1">Uncharacterized protein</fullName>
    </submittedName>
</protein>
<name>X1ABY6_9ZZZZ</name>
<evidence type="ECO:0000313" key="1">
    <source>
        <dbReference type="EMBL" id="GAG79920.1"/>
    </source>
</evidence>
<organism evidence="1">
    <name type="scientific">marine sediment metagenome</name>
    <dbReference type="NCBI Taxonomy" id="412755"/>
    <lineage>
        <taxon>unclassified sequences</taxon>
        <taxon>metagenomes</taxon>
        <taxon>ecological metagenomes</taxon>
    </lineage>
</organism>